<name>A0ABD5S2H1_9EURY</name>
<evidence type="ECO:0000313" key="2">
    <source>
        <dbReference type="Proteomes" id="UP001596328"/>
    </source>
</evidence>
<comment type="caution">
    <text evidence="1">The sequence shown here is derived from an EMBL/GenBank/DDBJ whole genome shotgun (WGS) entry which is preliminary data.</text>
</comment>
<dbReference type="AlphaFoldDB" id="A0ABD5S2H1"/>
<evidence type="ECO:0000313" key="1">
    <source>
        <dbReference type="EMBL" id="MFC6725412.1"/>
    </source>
</evidence>
<keyword evidence="2" id="KW-1185">Reference proteome</keyword>
<gene>
    <name evidence="1" type="ORF">ACFQE1_13740</name>
</gene>
<reference evidence="1 2" key="1">
    <citation type="journal article" date="2019" name="Int. J. Syst. Evol. Microbiol.">
        <title>The Global Catalogue of Microorganisms (GCM) 10K type strain sequencing project: providing services to taxonomists for standard genome sequencing and annotation.</title>
        <authorList>
            <consortium name="The Broad Institute Genomics Platform"/>
            <consortium name="The Broad Institute Genome Sequencing Center for Infectious Disease"/>
            <person name="Wu L."/>
            <person name="Ma J."/>
        </authorList>
    </citation>
    <scope>NUCLEOTIDE SEQUENCE [LARGE SCALE GENOMIC DNA]</scope>
    <source>
        <strain evidence="1 2">NBRC 111368</strain>
    </source>
</reference>
<accession>A0ABD5S2H1</accession>
<dbReference type="EMBL" id="JBHSWU010000515">
    <property type="protein sequence ID" value="MFC6725412.1"/>
    <property type="molecule type" value="Genomic_DNA"/>
</dbReference>
<organism evidence="1 2">
    <name type="scientific">Halobium palmae</name>
    <dbReference type="NCBI Taxonomy" id="1776492"/>
    <lineage>
        <taxon>Archaea</taxon>
        <taxon>Methanobacteriati</taxon>
        <taxon>Methanobacteriota</taxon>
        <taxon>Stenosarchaea group</taxon>
        <taxon>Halobacteria</taxon>
        <taxon>Halobacteriales</taxon>
        <taxon>Haloferacaceae</taxon>
        <taxon>Halobium</taxon>
    </lineage>
</organism>
<protein>
    <submittedName>
        <fullName evidence="1">Uncharacterized protein</fullName>
    </submittedName>
</protein>
<proteinExistence type="predicted"/>
<dbReference type="Proteomes" id="UP001596328">
    <property type="component" value="Unassembled WGS sequence"/>
</dbReference>
<sequence length="95" mass="10258">MSEPNSGRPAPAWDPDLYARRVATYVETNAGTEPEGTLVPRSGIRQFVAMGLDSRFADDAVEAAIERGFVEEVEPDRFGPTEAWTAGGTRGSLTE</sequence>